<organism evidence="2 3">
    <name type="scientific">Stentor coeruleus</name>
    <dbReference type="NCBI Taxonomy" id="5963"/>
    <lineage>
        <taxon>Eukaryota</taxon>
        <taxon>Sar</taxon>
        <taxon>Alveolata</taxon>
        <taxon>Ciliophora</taxon>
        <taxon>Postciliodesmatophora</taxon>
        <taxon>Heterotrichea</taxon>
        <taxon>Heterotrichida</taxon>
        <taxon>Stentoridae</taxon>
        <taxon>Stentor</taxon>
    </lineage>
</organism>
<evidence type="ECO:0000256" key="1">
    <source>
        <dbReference type="SAM" id="Coils"/>
    </source>
</evidence>
<accession>A0A1R2BXH1</accession>
<dbReference type="AlphaFoldDB" id="A0A1R2BXH1"/>
<evidence type="ECO:0000313" key="2">
    <source>
        <dbReference type="EMBL" id="OMJ81287.1"/>
    </source>
</evidence>
<comment type="caution">
    <text evidence="2">The sequence shown here is derived from an EMBL/GenBank/DDBJ whole genome shotgun (WGS) entry which is preliminary data.</text>
</comment>
<gene>
    <name evidence="2" type="ORF">SteCoe_18280</name>
</gene>
<dbReference type="EMBL" id="MPUH01000386">
    <property type="protein sequence ID" value="OMJ81287.1"/>
    <property type="molecule type" value="Genomic_DNA"/>
</dbReference>
<reference evidence="2 3" key="1">
    <citation type="submission" date="2016-11" db="EMBL/GenBank/DDBJ databases">
        <title>The macronuclear genome of Stentor coeruleus: a giant cell with tiny introns.</title>
        <authorList>
            <person name="Slabodnick M."/>
            <person name="Ruby J.G."/>
            <person name="Reiff S.B."/>
            <person name="Swart E.C."/>
            <person name="Gosai S."/>
            <person name="Prabakaran S."/>
            <person name="Witkowska E."/>
            <person name="Larue G.E."/>
            <person name="Fisher S."/>
            <person name="Freeman R.M."/>
            <person name="Gunawardena J."/>
            <person name="Chu W."/>
            <person name="Stover N.A."/>
            <person name="Gregory B.D."/>
            <person name="Nowacki M."/>
            <person name="Derisi J."/>
            <person name="Roy S.W."/>
            <person name="Marshall W.F."/>
            <person name="Sood P."/>
        </authorList>
    </citation>
    <scope>NUCLEOTIDE SEQUENCE [LARGE SCALE GENOMIC DNA]</scope>
    <source>
        <strain evidence="2">WM001</strain>
    </source>
</reference>
<keyword evidence="1" id="KW-0175">Coiled coil</keyword>
<keyword evidence="3" id="KW-1185">Reference proteome</keyword>
<feature type="coiled-coil region" evidence="1">
    <location>
        <begin position="123"/>
        <end position="150"/>
    </location>
</feature>
<sequence length="176" mass="20507">MASSSVNITSEKQKLSELKSVVLHLKEKSFKSIITWKRTKCMVNDLEIFEAIVLSTLTPAYSLSEFHIFLKEQGLTVCMKTRLFSVEFPKSLFLKKIKEKSEKSFIKNMDFMEENQDLIYNTIKRVQLKLERAIKINKQIKLELAKSETKTLNMVEKITCKPNEESFQLIEMLTDS</sequence>
<evidence type="ECO:0000313" key="3">
    <source>
        <dbReference type="Proteomes" id="UP000187209"/>
    </source>
</evidence>
<name>A0A1R2BXH1_9CILI</name>
<proteinExistence type="predicted"/>
<protein>
    <submittedName>
        <fullName evidence="2">Uncharacterized protein</fullName>
    </submittedName>
</protein>
<dbReference type="Proteomes" id="UP000187209">
    <property type="component" value="Unassembled WGS sequence"/>
</dbReference>